<dbReference type="Proteomes" id="UP001499990">
    <property type="component" value="Unassembled WGS sequence"/>
</dbReference>
<keyword evidence="2" id="KW-1185">Reference proteome</keyword>
<dbReference type="RefSeq" id="WP_345045091.1">
    <property type="nucleotide sequence ID" value="NZ_BAAAYL010000001.1"/>
</dbReference>
<reference evidence="2" key="1">
    <citation type="journal article" date="2019" name="Int. J. Syst. Evol. Microbiol.">
        <title>The Global Catalogue of Microorganisms (GCM) 10K type strain sequencing project: providing services to taxonomists for standard genome sequencing and annotation.</title>
        <authorList>
            <consortium name="The Broad Institute Genomics Platform"/>
            <consortium name="The Broad Institute Genome Sequencing Center for Infectious Disease"/>
            <person name="Wu L."/>
            <person name="Ma J."/>
        </authorList>
    </citation>
    <scope>NUCLEOTIDE SEQUENCE [LARGE SCALE GENOMIC DNA]</scope>
    <source>
        <strain evidence="2">JCM 9651</strain>
    </source>
</reference>
<evidence type="ECO:0000313" key="2">
    <source>
        <dbReference type="Proteomes" id="UP001499990"/>
    </source>
</evidence>
<protein>
    <submittedName>
        <fullName evidence="1">Uncharacterized protein</fullName>
    </submittedName>
</protein>
<accession>A0ABP6S7T0</accession>
<name>A0ABP6S7T0_9ACTN</name>
<gene>
    <name evidence="1" type="ORF">GCM10020367_14800</name>
</gene>
<sequence>MDPHGRPPARRTLQRLRQHLTRGSPVLGTTLFDTGPASRRRCLPLLGLEPPPFGPLVFSSGAAANSTWWGARPFQDALSQALGTRVHDDARSRTDAQLPAAIIATGSCVYGLV</sequence>
<dbReference type="EMBL" id="BAAAYL010000001">
    <property type="protein sequence ID" value="GAA3369983.1"/>
    <property type="molecule type" value="Genomic_DNA"/>
</dbReference>
<proteinExistence type="predicted"/>
<comment type="caution">
    <text evidence="1">The sequence shown here is derived from an EMBL/GenBank/DDBJ whole genome shotgun (WGS) entry which is preliminary data.</text>
</comment>
<evidence type="ECO:0000313" key="1">
    <source>
        <dbReference type="EMBL" id="GAA3369983.1"/>
    </source>
</evidence>
<organism evidence="1 2">
    <name type="scientific">Streptomyces sannanensis</name>
    <dbReference type="NCBI Taxonomy" id="285536"/>
    <lineage>
        <taxon>Bacteria</taxon>
        <taxon>Bacillati</taxon>
        <taxon>Actinomycetota</taxon>
        <taxon>Actinomycetes</taxon>
        <taxon>Kitasatosporales</taxon>
        <taxon>Streptomycetaceae</taxon>
        <taxon>Streptomyces</taxon>
    </lineage>
</organism>